<feature type="transmembrane region" description="Helical" evidence="5">
    <location>
        <begin position="253"/>
        <end position="271"/>
    </location>
</feature>
<evidence type="ECO:0000313" key="8">
    <source>
        <dbReference type="Proteomes" id="UP000007123"/>
    </source>
</evidence>
<dbReference type="Proteomes" id="UP000007123">
    <property type="component" value="Unassembled WGS sequence"/>
</dbReference>
<dbReference type="PANTHER" id="PTHR32322:SF9">
    <property type="entry name" value="AMINO-ACID METABOLITE EFFLUX PUMP-RELATED"/>
    <property type="match status" value="1"/>
</dbReference>
<feature type="transmembrane region" description="Helical" evidence="5">
    <location>
        <begin position="69"/>
        <end position="90"/>
    </location>
</feature>
<feature type="transmembrane region" description="Helical" evidence="5">
    <location>
        <begin position="39"/>
        <end position="57"/>
    </location>
</feature>
<evidence type="ECO:0000256" key="3">
    <source>
        <dbReference type="ARBA" id="ARBA00022989"/>
    </source>
</evidence>
<dbReference type="PANTHER" id="PTHR32322">
    <property type="entry name" value="INNER MEMBRANE TRANSPORTER"/>
    <property type="match status" value="1"/>
</dbReference>
<dbReference type="GO" id="GO:0016020">
    <property type="term" value="C:membrane"/>
    <property type="evidence" value="ECO:0007669"/>
    <property type="project" value="UniProtKB-SubCell"/>
</dbReference>
<keyword evidence="8" id="KW-1185">Reference proteome</keyword>
<keyword evidence="2 5" id="KW-0812">Transmembrane</keyword>
<protein>
    <submittedName>
        <fullName evidence="7">ABC transporter permease</fullName>
    </submittedName>
</protein>
<evidence type="ECO:0000256" key="2">
    <source>
        <dbReference type="ARBA" id="ARBA00022692"/>
    </source>
</evidence>
<dbReference type="Pfam" id="PF00892">
    <property type="entry name" value="EamA"/>
    <property type="match status" value="2"/>
</dbReference>
<organism evidence="7 8">
    <name type="scientific">Agrobacterium albertimagni AOL15</name>
    <dbReference type="NCBI Taxonomy" id="1156935"/>
    <lineage>
        <taxon>Bacteria</taxon>
        <taxon>Pseudomonadati</taxon>
        <taxon>Pseudomonadota</taxon>
        <taxon>Alphaproteobacteria</taxon>
        <taxon>Hyphomicrobiales</taxon>
        <taxon>Rhizobiaceae</taxon>
        <taxon>Rhizobium/Agrobacterium group</taxon>
        <taxon>Agrobacterium</taxon>
    </lineage>
</organism>
<feature type="transmembrane region" description="Helical" evidence="5">
    <location>
        <begin position="155"/>
        <end position="175"/>
    </location>
</feature>
<dbReference type="AlphaFoldDB" id="K2P8X8"/>
<sequence length="314" mass="33342">MQQNQSMSLTGWALLLALSVLWGGSFFFSKVALSELPPLTVVLARVAIATLALLVYLRIRRQPIPTDAATWTAFFGMGLLNNLIPFTLLSWGQTQIASGLASILNATTPIFSILVAHFLTADEGMTRNKLVGIALGFSGVAVLMAGNGVKTEGIPLMPVLACLGAALSYGFAGVFGRRFRRMGISPATSAFGQVLATTLLMIPVVTLIDMPWHLTMPGVTTIAALLGLGLLSTALAYILFFHILSVGGAINSSLVTLLIPVSAILLGYLFLGEILASNHFAGMVLIALGLLSIDGRLYRWLLGWRRKSGTTAKP</sequence>
<feature type="transmembrane region" description="Helical" evidence="5">
    <location>
        <begin position="130"/>
        <end position="149"/>
    </location>
</feature>
<feature type="transmembrane region" description="Helical" evidence="5">
    <location>
        <begin position="277"/>
        <end position="298"/>
    </location>
</feature>
<dbReference type="STRING" id="1156935.QWE_21816"/>
<evidence type="ECO:0000259" key="6">
    <source>
        <dbReference type="Pfam" id="PF00892"/>
    </source>
</evidence>
<evidence type="ECO:0000256" key="1">
    <source>
        <dbReference type="ARBA" id="ARBA00004141"/>
    </source>
</evidence>
<keyword evidence="4 5" id="KW-0472">Membrane</keyword>
<dbReference type="InterPro" id="IPR050638">
    <property type="entry name" value="AA-Vitamin_Transporters"/>
</dbReference>
<accession>K2P8X8</accession>
<feature type="transmembrane region" description="Helical" evidence="5">
    <location>
        <begin position="187"/>
        <end position="208"/>
    </location>
</feature>
<feature type="transmembrane region" description="Helical" evidence="5">
    <location>
        <begin position="220"/>
        <end position="241"/>
    </location>
</feature>
<dbReference type="InterPro" id="IPR037185">
    <property type="entry name" value="EmrE-like"/>
</dbReference>
<proteinExistence type="predicted"/>
<evidence type="ECO:0000256" key="4">
    <source>
        <dbReference type="ARBA" id="ARBA00023136"/>
    </source>
</evidence>
<dbReference type="PATRIC" id="fig|1156935.5.peg.4435"/>
<keyword evidence="3 5" id="KW-1133">Transmembrane helix</keyword>
<dbReference type="InterPro" id="IPR000620">
    <property type="entry name" value="EamA_dom"/>
</dbReference>
<feature type="domain" description="EamA" evidence="6">
    <location>
        <begin position="11"/>
        <end position="144"/>
    </location>
</feature>
<evidence type="ECO:0000313" key="7">
    <source>
        <dbReference type="EMBL" id="EKF57373.1"/>
    </source>
</evidence>
<dbReference type="RefSeq" id="WP_006728348.1">
    <property type="nucleotide sequence ID" value="NZ_ALJF01000022.1"/>
</dbReference>
<dbReference type="eggNOG" id="COG0697">
    <property type="taxonomic scope" value="Bacteria"/>
</dbReference>
<comment type="caution">
    <text evidence="7">The sequence shown here is derived from an EMBL/GenBank/DDBJ whole genome shotgun (WGS) entry which is preliminary data.</text>
</comment>
<dbReference type="SUPFAM" id="SSF103481">
    <property type="entry name" value="Multidrug resistance efflux transporter EmrE"/>
    <property type="match status" value="2"/>
</dbReference>
<dbReference type="EMBL" id="ALJF01000022">
    <property type="protein sequence ID" value="EKF57373.1"/>
    <property type="molecule type" value="Genomic_DNA"/>
</dbReference>
<reference evidence="7 8" key="1">
    <citation type="journal article" date="2012" name="J. Bacteriol.">
        <title>Draft Genome Sequence of Agrobacterium albertimagni Strain AOL15.</title>
        <authorList>
            <person name="Trimble W.L."/>
            <person name="Phung le T."/>
            <person name="Meyer F."/>
            <person name="Gilbert J.A."/>
            <person name="Silver S."/>
        </authorList>
    </citation>
    <scope>NUCLEOTIDE SEQUENCE [LARGE SCALE GENOMIC DNA]</scope>
    <source>
        <strain evidence="7 8">AOL15</strain>
    </source>
</reference>
<feature type="domain" description="EamA" evidence="6">
    <location>
        <begin position="158"/>
        <end position="291"/>
    </location>
</feature>
<gene>
    <name evidence="7" type="ORF">QWE_21816</name>
</gene>
<evidence type="ECO:0000256" key="5">
    <source>
        <dbReference type="SAM" id="Phobius"/>
    </source>
</evidence>
<name>K2P8X8_9HYPH</name>
<feature type="transmembrane region" description="Helical" evidence="5">
    <location>
        <begin position="96"/>
        <end position="118"/>
    </location>
</feature>
<comment type="subcellular location">
    <subcellularLocation>
        <location evidence="1">Membrane</location>
        <topology evidence="1">Multi-pass membrane protein</topology>
    </subcellularLocation>
</comment>